<dbReference type="InterPro" id="IPR012826">
    <property type="entry name" value="FliN"/>
</dbReference>
<comment type="similarity">
    <text evidence="1 7">Belongs to the FliN/MopA/SpaO family.</text>
</comment>
<keyword evidence="6 7" id="KW-0472">Membrane</keyword>
<protein>
    <recommendedName>
        <fullName evidence="2 7">Flagellar motor switch protein FliN</fullName>
    </recommendedName>
</protein>
<evidence type="ECO:0000256" key="4">
    <source>
        <dbReference type="ARBA" id="ARBA00022500"/>
    </source>
</evidence>
<keyword evidence="4 7" id="KW-0145">Chemotaxis</keyword>
<accession>A0ABQ2JVP8</accession>
<evidence type="ECO:0000256" key="6">
    <source>
        <dbReference type="ARBA" id="ARBA00023136"/>
    </source>
</evidence>
<dbReference type="EMBL" id="BMLK01000018">
    <property type="protein sequence ID" value="GGN56651.1"/>
    <property type="molecule type" value="Genomic_DNA"/>
</dbReference>
<dbReference type="PRINTS" id="PR00956">
    <property type="entry name" value="FLGMOTORFLIN"/>
</dbReference>
<dbReference type="Pfam" id="PF01052">
    <property type="entry name" value="FliMN_C"/>
    <property type="match status" value="1"/>
</dbReference>
<feature type="domain" description="Flagellar motor switch protein FliN-like C-terminal" evidence="9">
    <location>
        <begin position="11"/>
        <end position="80"/>
    </location>
</feature>
<evidence type="ECO:0000256" key="7">
    <source>
        <dbReference type="RuleBase" id="RU362074"/>
    </source>
</evidence>
<dbReference type="NCBIfam" id="TIGR02480">
    <property type="entry name" value="fliN"/>
    <property type="match status" value="1"/>
</dbReference>
<dbReference type="SUPFAM" id="SSF101801">
    <property type="entry name" value="Surface presentation of antigens (SPOA)"/>
    <property type="match status" value="1"/>
</dbReference>
<evidence type="ECO:0000256" key="1">
    <source>
        <dbReference type="ARBA" id="ARBA00009226"/>
    </source>
</evidence>
<dbReference type="InterPro" id="IPR001543">
    <property type="entry name" value="FliN-like_C"/>
</dbReference>
<dbReference type="InterPro" id="IPR001172">
    <property type="entry name" value="FliN_T3SS_HrcQb"/>
</dbReference>
<evidence type="ECO:0000256" key="5">
    <source>
        <dbReference type="ARBA" id="ARBA00022779"/>
    </source>
</evidence>
<dbReference type="InterPro" id="IPR051469">
    <property type="entry name" value="FliN/MopA/SpaO"/>
</dbReference>
<evidence type="ECO:0000256" key="2">
    <source>
        <dbReference type="ARBA" id="ARBA00021897"/>
    </source>
</evidence>
<keyword evidence="5 7" id="KW-0283">Flagellar rotation</keyword>
<keyword evidence="3 7" id="KW-1003">Cell membrane</keyword>
<evidence type="ECO:0000313" key="10">
    <source>
        <dbReference type="EMBL" id="GGN56651.1"/>
    </source>
</evidence>
<comment type="subcellular location">
    <subcellularLocation>
        <location evidence="7">Cell membrane</location>
        <topology evidence="7">Peripheral membrane protein</topology>
        <orientation evidence="7">Cytoplasmic side</orientation>
    </subcellularLocation>
    <subcellularLocation>
        <location evidence="7">Bacterial flagellum basal body</location>
    </subcellularLocation>
</comment>
<evidence type="ECO:0000313" key="11">
    <source>
        <dbReference type="Proteomes" id="UP000605099"/>
    </source>
</evidence>
<organism evidence="10 11">
    <name type="scientific">Novosphingobium indicum</name>
    <dbReference type="NCBI Taxonomy" id="462949"/>
    <lineage>
        <taxon>Bacteria</taxon>
        <taxon>Pseudomonadati</taxon>
        <taxon>Pseudomonadota</taxon>
        <taxon>Alphaproteobacteria</taxon>
        <taxon>Sphingomonadales</taxon>
        <taxon>Sphingomonadaceae</taxon>
        <taxon>Novosphingobium</taxon>
    </lineage>
</organism>
<dbReference type="InterPro" id="IPR036429">
    <property type="entry name" value="SpoA-like_sf"/>
</dbReference>
<proteinExistence type="inferred from homology"/>
<reference evidence="11" key="1">
    <citation type="journal article" date="2019" name="Int. J. Syst. Evol. Microbiol.">
        <title>The Global Catalogue of Microorganisms (GCM) 10K type strain sequencing project: providing services to taxonomists for standard genome sequencing and annotation.</title>
        <authorList>
            <consortium name="The Broad Institute Genomics Platform"/>
            <consortium name="The Broad Institute Genome Sequencing Center for Infectious Disease"/>
            <person name="Wu L."/>
            <person name="Ma J."/>
        </authorList>
    </citation>
    <scope>NUCLEOTIDE SEQUENCE [LARGE SCALE GENOMIC DNA]</scope>
    <source>
        <strain evidence="11">CGMCC 1.6784</strain>
    </source>
</reference>
<dbReference type="RefSeq" id="WP_188821550.1">
    <property type="nucleotide sequence ID" value="NZ_BMLK01000018.1"/>
</dbReference>
<dbReference type="Gene3D" id="2.30.330.10">
    <property type="entry name" value="SpoA-like"/>
    <property type="match status" value="1"/>
</dbReference>
<keyword evidence="11" id="KW-1185">Reference proteome</keyword>
<name>A0ABQ2JVP8_9SPHN</name>
<dbReference type="PANTHER" id="PTHR43484:SF1">
    <property type="entry name" value="FLAGELLAR MOTOR SWITCH PROTEIN FLIN"/>
    <property type="match status" value="1"/>
</dbReference>
<comment type="function">
    <text evidence="7">FliN is one of three proteins (FliG, FliN, FliM) that form the rotor-mounted switch complex (C ring), located at the base of the basal body. This complex interacts with the CheY and CheZ chemotaxis proteins, in addition to contacting components of the motor that determine the direction of flagellar rotation.</text>
</comment>
<comment type="caution">
    <text evidence="10">The sequence shown here is derived from an EMBL/GenBank/DDBJ whole genome shotgun (WGS) entry which is preliminary data.</text>
</comment>
<evidence type="ECO:0000259" key="9">
    <source>
        <dbReference type="Pfam" id="PF01052"/>
    </source>
</evidence>
<evidence type="ECO:0000256" key="3">
    <source>
        <dbReference type="ARBA" id="ARBA00022475"/>
    </source>
</evidence>
<evidence type="ECO:0000256" key="8">
    <source>
        <dbReference type="SAM" id="MobiDB-lite"/>
    </source>
</evidence>
<dbReference type="Proteomes" id="UP000605099">
    <property type="component" value="Unassembled WGS sequence"/>
</dbReference>
<gene>
    <name evidence="10" type="ORF">GCM10011349_34460</name>
</gene>
<keyword evidence="7" id="KW-0975">Bacterial flagellum</keyword>
<sequence length="104" mass="11233">MTMHPRGLDFLRDVDVRLSVELGRTQMKLKEVLALGPESLVVLDRMTDELLDVLVNGKPIAKGEVVSHNGRFGLRIVEMVGVDETAPEESPVALPEGDDGALGA</sequence>
<dbReference type="PANTHER" id="PTHR43484">
    <property type="match status" value="1"/>
</dbReference>
<feature type="region of interest" description="Disordered" evidence="8">
    <location>
        <begin position="85"/>
        <end position="104"/>
    </location>
</feature>